<sequence>MDSSAYRVLQLPELRERIILQAGLPYLLRYRRINKLWAHTIDTSPRIQQALYNRRIPRLEGPLTVRAAQYPRDCYHLDFCASCWRHHNEHLQDEHINPLLREPQSKWFSSRFSPEFPSELQCWTLTDDGKVQFSYRASLVYHTLSAYLASFVYTYFDHLPQELATGSWRDAYVIIPPVSRILIRGSDILGGAIHKESVVLAASESVRVGEVFDAMEEIRKSKLLSRLLLERTVLAIVSVVACYYVPLGDEFWLRVHASARFVPMCARLFGPYLLKWCLF</sequence>
<accession>A0A6A6QFT5</accession>
<evidence type="ECO:0008006" key="3">
    <source>
        <dbReference type="Google" id="ProtNLM"/>
    </source>
</evidence>
<keyword evidence="2" id="KW-1185">Reference proteome</keyword>
<evidence type="ECO:0000313" key="2">
    <source>
        <dbReference type="Proteomes" id="UP000799750"/>
    </source>
</evidence>
<reference evidence="1" key="1">
    <citation type="journal article" date="2020" name="Stud. Mycol.">
        <title>101 Dothideomycetes genomes: a test case for predicting lifestyles and emergence of pathogens.</title>
        <authorList>
            <person name="Haridas S."/>
            <person name="Albert R."/>
            <person name="Binder M."/>
            <person name="Bloem J."/>
            <person name="Labutti K."/>
            <person name="Salamov A."/>
            <person name="Andreopoulos B."/>
            <person name="Baker S."/>
            <person name="Barry K."/>
            <person name="Bills G."/>
            <person name="Bluhm B."/>
            <person name="Cannon C."/>
            <person name="Castanera R."/>
            <person name="Culley D."/>
            <person name="Daum C."/>
            <person name="Ezra D."/>
            <person name="Gonzalez J."/>
            <person name="Henrissat B."/>
            <person name="Kuo A."/>
            <person name="Liang C."/>
            <person name="Lipzen A."/>
            <person name="Lutzoni F."/>
            <person name="Magnuson J."/>
            <person name="Mondo S."/>
            <person name="Nolan M."/>
            <person name="Ohm R."/>
            <person name="Pangilinan J."/>
            <person name="Park H.-J."/>
            <person name="Ramirez L."/>
            <person name="Alfaro M."/>
            <person name="Sun H."/>
            <person name="Tritt A."/>
            <person name="Yoshinaga Y."/>
            <person name="Zwiers L.-H."/>
            <person name="Turgeon B."/>
            <person name="Goodwin S."/>
            <person name="Spatafora J."/>
            <person name="Crous P."/>
            <person name="Grigoriev I."/>
        </authorList>
    </citation>
    <scope>NUCLEOTIDE SEQUENCE</scope>
    <source>
        <strain evidence="1">CBS 269.34</strain>
    </source>
</reference>
<dbReference type="OrthoDB" id="3800738at2759"/>
<dbReference type="EMBL" id="MU004196">
    <property type="protein sequence ID" value="KAF2491041.1"/>
    <property type="molecule type" value="Genomic_DNA"/>
</dbReference>
<dbReference type="Proteomes" id="UP000799750">
    <property type="component" value="Unassembled WGS sequence"/>
</dbReference>
<evidence type="ECO:0000313" key="1">
    <source>
        <dbReference type="EMBL" id="KAF2491041.1"/>
    </source>
</evidence>
<protein>
    <recommendedName>
        <fullName evidence="3">F-box domain-containing protein</fullName>
    </recommendedName>
</protein>
<organism evidence="1 2">
    <name type="scientific">Lophium mytilinum</name>
    <dbReference type="NCBI Taxonomy" id="390894"/>
    <lineage>
        <taxon>Eukaryota</taxon>
        <taxon>Fungi</taxon>
        <taxon>Dikarya</taxon>
        <taxon>Ascomycota</taxon>
        <taxon>Pezizomycotina</taxon>
        <taxon>Dothideomycetes</taxon>
        <taxon>Pleosporomycetidae</taxon>
        <taxon>Mytilinidiales</taxon>
        <taxon>Mytilinidiaceae</taxon>
        <taxon>Lophium</taxon>
    </lineage>
</organism>
<name>A0A6A6QFT5_9PEZI</name>
<proteinExistence type="predicted"/>
<gene>
    <name evidence="1" type="ORF">BU16DRAFT_141983</name>
</gene>
<dbReference type="AlphaFoldDB" id="A0A6A6QFT5"/>